<dbReference type="InterPro" id="IPR036249">
    <property type="entry name" value="Thioredoxin-like_sf"/>
</dbReference>
<dbReference type="Gene3D" id="3.40.30.10">
    <property type="entry name" value="Glutaredoxin"/>
    <property type="match status" value="1"/>
</dbReference>
<gene>
    <name evidence="1" type="ORF">METZ01_LOCUS68024</name>
</gene>
<sequence>MQLILYTRPGCHLCDDIKEILASVRKVEPFELREIDISTDPALERRYGRDIPVLLINDAEAARHRIDERELLRKLKDERAP</sequence>
<dbReference type="PROSITE" id="PS51354">
    <property type="entry name" value="GLUTAREDOXIN_2"/>
    <property type="match status" value="1"/>
</dbReference>
<dbReference type="AlphaFoldDB" id="A0A381TGI0"/>
<protein>
    <submittedName>
        <fullName evidence="1">Uncharacterized protein</fullName>
    </submittedName>
</protein>
<dbReference type="InterPro" id="IPR052565">
    <property type="entry name" value="Glutaredoxin-like_YDR286C"/>
</dbReference>
<proteinExistence type="predicted"/>
<organism evidence="1">
    <name type="scientific">marine metagenome</name>
    <dbReference type="NCBI Taxonomy" id="408172"/>
    <lineage>
        <taxon>unclassified sequences</taxon>
        <taxon>metagenomes</taxon>
        <taxon>ecological metagenomes</taxon>
    </lineage>
</organism>
<name>A0A381TGI0_9ZZZZ</name>
<accession>A0A381TGI0</accession>
<dbReference type="InterPro" id="IPR008554">
    <property type="entry name" value="Glutaredoxin-like"/>
</dbReference>
<reference evidence="1" key="1">
    <citation type="submission" date="2018-05" db="EMBL/GenBank/DDBJ databases">
        <authorList>
            <person name="Lanie J.A."/>
            <person name="Ng W.-L."/>
            <person name="Kazmierczak K.M."/>
            <person name="Andrzejewski T.M."/>
            <person name="Davidsen T.M."/>
            <person name="Wayne K.J."/>
            <person name="Tettelin H."/>
            <person name="Glass J.I."/>
            <person name="Rusch D."/>
            <person name="Podicherti R."/>
            <person name="Tsui H.-C.T."/>
            <person name="Winkler M.E."/>
        </authorList>
    </citation>
    <scope>NUCLEOTIDE SEQUENCE</scope>
</reference>
<dbReference type="EMBL" id="UINC01004551">
    <property type="protein sequence ID" value="SVA15170.1"/>
    <property type="molecule type" value="Genomic_DNA"/>
</dbReference>
<evidence type="ECO:0000313" key="1">
    <source>
        <dbReference type="EMBL" id="SVA15170.1"/>
    </source>
</evidence>
<dbReference type="SUPFAM" id="SSF52833">
    <property type="entry name" value="Thioredoxin-like"/>
    <property type="match status" value="1"/>
</dbReference>
<dbReference type="PANTHER" id="PTHR33558:SF1">
    <property type="entry name" value="GLUTAREDOXIN-LIKE PROTEIN C5ORF63 HOMOLOG"/>
    <property type="match status" value="1"/>
</dbReference>
<dbReference type="Pfam" id="PF05768">
    <property type="entry name" value="Glrx-like"/>
    <property type="match status" value="1"/>
</dbReference>
<dbReference type="PANTHER" id="PTHR33558">
    <property type="entry name" value="GLUTAREDOXIN-LIKE PROTEIN C5ORF63 HOMOLOG"/>
    <property type="match status" value="1"/>
</dbReference>